<reference evidence="1" key="1">
    <citation type="submission" date="2014-09" db="EMBL/GenBank/DDBJ databases">
        <authorList>
            <person name="Magalhaes I.L.F."/>
            <person name="Oliveira U."/>
            <person name="Santos F.R."/>
            <person name="Vidigal T.H.D.A."/>
            <person name="Brescovit A.D."/>
            <person name="Santos A.J."/>
        </authorList>
    </citation>
    <scope>NUCLEOTIDE SEQUENCE</scope>
    <source>
        <tissue evidence="1">Shoot tissue taken approximately 20 cm above the soil surface</tissue>
    </source>
</reference>
<proteinExistence type="predicted"/>
<sequence>MASYPYTSF</sequence>
<dbReference type="EMBL" id="GBRH01266755">
    <property type="protein sequence ID" value="JAD31140.1"/>
    <property type="molecule type" value="Transcribed_RNA"/>
</dbReference>
<accession>A0A0A8Z334</accession>
<protein>
    <submittedName>
        <fullName evidence="1">Uncharacterized protein</fullName>
    </submittedName>
</protein>
<name>A0A0A8Z334_ARUDO</name>
<organism evidence="1">
    <name type="scientific">Arundo donax</name>
    <name type="common">Giant reed</name>
    <name type="synonym">Donax arundinaceus</name>
    <dbReference type="NCBI Taxonomy" id="35708"/>
    <lineage>
        <taxon>Eukaryota</taxon>
        <taxon>Viridiplantae</taxon>
        <taxon>Streptophyta</taxon>
        <taxon>Embryophyta</taxon>
        <taxon>Tracheophyta</taxon>
        <taxon>Spermatophyta</taxon>
        <taxon>Magnoliopsida</taxon>
        <taxon>Liliopsida</taxon>
        <taxon>Poales</taxon>
        <taxon>Poaceae</taxon>
        <taxon>PACMAD clade</taxon>
        <taxon>Arundinoideae</taxon>
        <taxon>Arundineae</taxon>
        <taxon>Arundo</taxon>
    </lineage>
</organism>
<reference evidence="1" key="2">
    <citation type="journal article" date="2015" name="Data Brief">
        <title>Shoot transcriptome of the giant reed, Arundo donax.</title>
        <authorList>
            <person name="Barrero R.A."/>
            <person name="Guerrero F.D."/>
            <person name="Moolhuijzen P."/>
            <person name="Goolsby J.A."/>
            <person name="Tidwell J."/>
            <person name="Bellgard S.E."/>
            <person name="Bellgard M.I."/>
        </authorList>
    </citation>
    <scope>NUCLEOTIDE SEQUENCE</scope>
    <source>
        <tissue evidence="1">Shoot tissue taken approximately 20 cm above the soil surface</tissue>
    </source>
</reference>
<evidence type="ECO:0000313" key="1">
    <source>
        <dbReference type="EMBL" id="JAD31140.1"/>
    </source>
</evidence>